<comment type="similarity">
    <text evidence="17">Belongs to the sodium channel (TC 1.A.1.10) family.</text>
</comment>
<keyword evidence="6 17" id="KW-0812">Transmembrane</keyword>
<keyword evidence="18" id="KW-0175">Coiled coil</keyword>
<keyword evidence="8 17" id="KW-0851">Voltage-gated channel</keyword>
<evidence type="ECO:0000256" key="9">
    <source>
        <dbReference type="ARBA" id="ARBA00022989"/>
    </source>
</evidence>
<feature type="transmembrane region" description="Helical" evidence="17">
    <location>
        <begin position="181"/>
        <end position="200"/>
    </location>
</feature>
<evidence type="ECO:0000313" key="25">
    <source>
        <dbReference type="Proteomes" id="UP000694429"/>
    </source>
</evidence>
<evidence type="ECO:0000256" key="19">
    <source>
        <dbReference type="SAM" id="MobiDB-lite"/>
    </source>
</evidence>
<evidence type="ECO:0000256" key="8">
    <source>
        <dbReference type="ARBA" id="ARBA00022882"/>
    </source>
</evidence>
<evidence type="ECO:0000256" key="15">
    <source>
        <dbReference type="ARBA" id="ARBA00023303"/>
    </source>
</evidence>
<keyword evidence="7" id="KW-0677">Repeat</keyword>
<comment type="caution">
    <text evidence="17">Lacks conserved residue(s) required for the propagation of feature annotation.</text>
</comment>
<accession>A0A8C0P4N8</accession>
<keyword evidence="10 17" id="KW-0915">Sodium</keyword>
<dbReference type="PRINTS" id="PR00170">
    <property type="entry name" value="NACHANNEL"/>
</dbReference>
<feature type="transmembrane region" description="Helical" evidence="17">
    <location>
        <begin position="123"/>
        <end position="142"/>
    </location>
</feature>
<dbReference type="Gene3D" id="1.20.120.350">
    <property type="entry name" value="Voltage-gated potassium channels. Chain C"/>
    <property type="match status" value="4"/>
</dbReference>
<keyword evidence="15 17" id="KW-0407">Ion channel</keyword>
<dbReference type="GO" id="GO:0005248">
    <property type="term" value="F:voltage-gated sodium channel activity"/>
    <property type="evidence" value="ECO:0007669"/>
    <property type="project" value="InterPro"/>
</dbReference>
<keyword evidence="14 17" id="KW-0739">Sodium transport</keyword>
<keyword evidence="2 17" id="KW-0813">Transport</keyword>
<dbReference type="InterPro" id="IPR043203">
    <property type="entry name" value="VGCC_Ca_Na"/>
</dbReference>
<feature type="transmembrane region" description="Helical" evidence="17">
    <location>
        <begin position="1565"/>
        <end position="1593"/>
    </location>
</feature>
<dbReference type="InterPro" id="IPR044564">
    <property type="entry name" value="Na_chnl_inactivation_gate"/>
</dbReference>
<dbReference type="FunFam" id="1.20.5.1190:FF:000001">
    <property type="entry name" value="Sodium channel protein"/>
    <property type="match status" value="1"/>
</dbReference>
<dbReference type="PANTHER" id="PTHR10037">
    <property type="entry name" value="VOLTAGE-GATED CATION CHANNEL CALCIUM AND SODIUM"/>
    <property type="match status" value="1"/>
</dbReference>
<reference evidence="24" key="1">
    <citation type="submission" date="2019-03" db="EMBL/GenBank/DDBJ databases">
        <authorList>
            <person name="Warren W.C."/>
            <person name="Johnson G.S."/>
        </authorList>
    </citation>
    <scope>NUCLEOTIDE SEQUENCE [LARGE SCALE GENOMIC DNA]</scope>
    <source>
        <strain evidence="24">Basenji</strain>
    </source>
</reference>
<evidence type="ECO:0000256" key="12">
    <source>
        <dbReference type="ARBA" id="ARBA00023136"/>
    </source>
</evidence>
<feature type="transmembrane region" description="Helical" evidence="17">
    <location>
        <begin position="1448"/>
        <end position="1466"/>
    </location>
</feature>
<dbReference type="Gene3D" id="1.10.238.10">
    <property type="entry name" value="EF-hand"/>
    <property type="match status" value="1"/>
</dbReference>
<feature type="transmembrane region" description="Helical" evidence="17">
    <location>
        <begin position="310"/>
        <end position="337"/>
    </location>
</feature>
<organism evidence="24 25">
    <name type="scientific">Canis lupus familiaris</name>
    <name type="common">Dog</name>
    <name type="synonym">Canis familiaris</name>
    <dbReference type="NCBI Taxonomy" id="9615"/>
    <lineage>
        <taxon>Eukaryota</taxon>
        <taxon>Metazoa</taxon>
        <taxon>Chordata</taxon>
        <taxon>Craniata</taxon>
        <taxon>Vertebrata</taxon>
        <taxon>Euteleostomi</taxon>
        <taxon>Mammalia</taxon>
        <taxon>Eutheria</taxon>
        <taxon>Laurasiatheria</taxon>
        <taxon>Carnivora</taxon>
        <taxon>Caniformia</taxon>
        <taxon>Canidae</taxon>
        <taxon>Canis</taxon>
    </lineage>
</organism>
<evidence type="ECO:0000259" key="20">
    <source>
        <dbReference type="Pfam" id="PF00520"/>
    </source>
</evidence>
<dbReference type="InterPro" id="IPR027359">
    <property type="entry name" value="Volt_channel_dom_sf"/>
</dbReference>
<feature type="transmembrane region" description="Helical" evidence="17">
    <location>
        <begin position="669"/>
        <end position="695"/>
    </location>
</feature>
<evidence type="ECO:0000256" key="14">
    <source>
        <dbReference type="ARBA" id="ARBA00023201"/>
    </source>
</evidence>
<evidence type="ECO:0000256" key="18">
    <source>
        <dbReference type="SAM" id="Coils"/>
    </source>
</evidence>
<evidence type="ECO:0000256" key="5">
    <source>
        <dbReference type="ARBA" id="ARBA00022553"/>
    </source>
</evidence>
<dbReference type="FunFam" id="1.10.287.70:FF:000006">
    <property type="entry name" value="Sodium channel protein"/>
    <property type="match status" value="1"/>
</dbReference>
<feature type="transmembrane region" description="Helical" evidence="17">
    <location>
        <begin position="787"/>
        <end position="815"/>
    </location>
</feature>
<feature type="transmembrane region" description="Helical" evidence="17">
    <location>
        <begin position="745"/>
        <end position="766"/>
    </location>
</feature>
<keyword evidence="3 17" id="KW-0894">Sodium channel</keyword>
<feature type="transmembrane region" description="Helical" evidence="17">
    <location>
        <begin position="1669"/>
        <end position="1692"/>
    </location>
</feature>
<reference evidence="24" key="2">
    <citation type="submission" date="2025-08" db="UniProtKB">
        <authorList>
            <consortium name="Ensembl"/>
        </authorList>
    </citation>
    <scope>IDENTIFICATION</scope>
</reference>
<feature type="transmembrane region" description="Helical" evidence="17">
    <location>
        <begin position="707"/>
        <end position="725"/>
    </location>
</feature>
<dbReference type="SUPFAM" id="SSF81324">
    <property type="entry name" value="Voltage-gated potassium channels"/>
    <property type="match status" value="4"/>
</dbReference>
<evidence type="ECO:0000256" key="13">
    <source>
        <dbReference type="ARBA" id="ARBA00023157"/>
    </source>
</evidence>
<dbReference type="InterPro" id="IPR005821">
    <property type="entry name" value="Ion_trans_dom"/>
</dbReference>
<dbReference type="InterPro" id="IPR010526">
    <property type="entry name" value="Na_trans_assoc_dom"/>
</dbReference>
<feature type="compositionally biased region" description="Basic residues" evidence="19">
    <location>
        <begin position="406"/>
        <end position="418"/>
    </location>
</feature>
<feature type="compositionally biased region" description="Low complexity" evidence="19">
    <location>
        <begin position="391"/>
        <end position="403"/>
    </location>
</feature>
<feature type="transmembrane region" description="Helical" evidence="17">
    <location>
        <begin position="1508"/>
        <end position="1528"/>
    </location>
</feature>
<dbReference type="FunFam" id="1.10.238.10:FF:000002">
    <property type="entry name" value="Sodium channel protein"/>
    <property type="match status" value="1"/>
</dbReference>
<name>A0A8C0P4N8_CANLF</name>
<feature type="transmembrane region" description="Helical" evidence="17">
    <location>
        <begin position="1125"/>
        <end position="1143"/>
    </location>
</feature>
<dbReference type="InterPro" id="IPR024583">
    <property type="entry name" value="Na_trans_cytopl"/>
</dbReference>
<feature type="domain" description="Sodium ion transport-associated" evidence="21">
    <location>
        <begin position="914"/>
        <end position="1119"/>
    </location>
</feature>
<feature type="domain" description="Ion transport" evidence="20">
    <location>
        <begin position="676"/>
        <end position="907"/>
    </location>
</feature>
<evidence type="ECO:0000256" key="7">
    <source>
        <dbReference type="ARBA" id="ARBA00022737"/>
    </source>
</evidence>
<dbReference type="Pfam" id="PF00520">
    <property type="entry name" value="Ion_trans"/>
    <property type="match status" value="4"/>
</dbReference>
<feature type="compositionally biased region" description="Basic and acidic residues" evidence="19">
    <location>
        <begin position="1894"/>
        <end position="1915"/>
    </location>
</feature>
<protein>
    <recommendedName>
        <fullName evidence="17">Sodium channel protein</fullName>
    </recommendedName>
</protein>
<evidence type="ECO:0000256" key="10">
    <source>
        <dbReference type="ARBA" id="ARBA00023053"/>
    </source>
</evidence>
<feature type="domain" description="Ion transport" evidence="20">
    <location>
        <begin position="1447"/>
        <end position="1702"/>
    </location>
</feature>
<feature type="transmembrane region" description="Helical" evidence="17">
    <location>
        <begin position="1164"/>
        <end position="1180"/>
    </location>
</feature>
<evidence type="ECO:0000256" key="1">
    <source>
        <dbReference type="ARBA" id="ARBA00004651"/>
    </source>
</evidence>
<feature type="coiled-coil region" evidence="18">
    <location>
        <begin position="334"/>
        <end position="372"/>
    </location>
</feature>
<keyword evidence="9 17" id="KW-1133">Transmembrane helix</keyword>
<feature type="domain" description="Ion transport" evidence="20">
    <location>
        <begin position="85"/>
        <end position="342"/>
    </location>
</feature>
<feature type="domain" description="Ion transport" evidence="20">
    <location>
        <begin position="1123"/>
        <end position="1398"/>
    </location>
</feature>
<dbReference type="GO" id="GO:0001518">
    <property type="term" value="C:voltage-gated sodium channel complex"/>
    <property type="evidence" value="ECO:0007669"/>
    <property type="project" value="UniProtKB-UniRule"/>
</dbReference>
<feature type="region of interest" description="Disordered" evidence="19">
    <location>
        <begin position="390"/>
        <end position="476"/>
    </location>
</feature>
<feature type="compositionally biased region" description="Basic and acidic residues" evidence="19">
    <location>
        <begin position="421"/>
        <end position="442"/>
    </location>
</feature>
<evidence type="ECO:0000256" key="3">
    <source>
        <dbReference type="ARBA" id="ARBA00022461"/>
    </source>
</evidence>
<dbReference type="FunFam" id="1.20.120.350:FF:000003">
    <property type="entry name" value="Voltage-dependent sodium channel"/>
    <property type="match status" value="1"/>
</dbReference>
<evidence type="ECO:0000256" key="16">
    <source>
        <dbReference type="ARBA" id="ARBA00036239"/>
    </source>
</evidence>
<comment type="catalytic activity">
    <reaction evidence="16">
        <text>Na(+)(in) = Na(+)(out)</text>
        <dbReference type="Rhea" id="RHEA:34963"/>
        <dbReference type="ChEBI" id="CHEBI:29101"/>
    </reaction>
</comment>
<evidence type="ECO:0000256" key="6">
    <source>
        <dbReference type="ARBA" id="ARBA00022692"/>
    </source>
</evidence>
<evidence type="ECO:0000256" key="2">
    <source>
        <dbReference type="ARBA" id="ARBA00022448"/>
    </source>
</evidence>
<dbReference type="Gene3D" id="1.10.287.70">
    <property type="match status" value="4"/>
</dbReference>
<dbReference type="FunFam" id="1.20.120.350:FF:000002">
    <property type="entry name" value="Sodium channel protein"/>
    <property type="match status" value="1"/>
</dbReference>
<evidence type="ECO:0000256" key="4">
    <source>
        <dbReference type="ARBA" id="ARBA00022475"/>
    </source>
</evidence>
<evidence type="ECO:0000313" key="24">
    <source>
        <dbReference type="Ensembl" id="ENSCAFP00030033847.1"/>
    </source>
</evidence>
<evidence type="ECO:0000256" key="11">
    <source>
        <dbReference type="ARBA" id="ARBA00023065"/>
    </source>
</evidence>
<comment type="function">
    <text evidence="17">Mediates the voltage-dependent sodium ion permeability of excitable membranes. Assuming opened or closed conformations in response to the voltage difference across the membrane, the protein forms a sodium-selective channel through which Na(+) ions may pass in accordance with their electrochemical gradient.</text>
</comment>
<dbReference type="InterPro" id="IPR008051">
    <property type="entry name" value="Na_channel_a1su"/>
</dbReference>
<feature type="compositionally biased region" description="Basic and acidic residues" evidence="19">
    <location>
        <begin position="506"/>
        <end position="517"/>
    </location>
</feature>
<proteinExistence type="inferred from homology"/>
<dbReference type="Gene3D" id="1.20.5.1190">
    <property type="entry name" value="iswi atpase"/>
    <property type="match status" value="1"/>
</dbReference>
<comment type="subcellular location">
    <subcellularLocation>
        <location evidence="1 17">Cell membrane</location>
        <topology evidence="1 17">Multi-pass membrane protein</topology>
    </subcellularLocation>
</comment>
<feature type="transmembrane region" description="Helical" evidence="17">
    <location>
        <begin position="877"/>
        <end position="900"/>
    </location>
</feature>
<dbReference type="FunFam" id="1.20.120.350:FF:000092">
    <property type="entry name" value="Sodium channel protein"/>
    <property type="match status" value="1"/>
</dbReference>
<dbReference type="Pfam" id="PF06512">
    <property type="entry name" value="Na_trans_assoc"/>
    <property type="match status" value="1"/>
</dbReference>
<feature type="compositionally biased region" description="Acidic residues" evidence="19">
    <location>
        <begin position="1069"/>
        <end position="1081"/>
    </location>
</feature>
<keyword evidence="11 17" id="KW-0406">Ion transport</keyword>
<dbReference type="Pfam" id="PF11933">
    <property type="entry name" value="Na_trans_cytopl"/>
    <property type="match status" value="1"/>
</dbReference>
<dbReference type="CDD" id="cd13433">
    <property type="entry name" value="Na_channel_gate"/>
    <property type="match status" value="1"/>
</dbReference>
<feature type="transmembrane region" description="Helical" evidence="17">
    <location>
        <begin position="1241"/>
        <end position="1267"/>
    </location>
</feature>
<dbReference type="Ensembl" id="ENSCAFT00030038812.1">
    <property type="protein sequence ID" value="ENSCAFP00030033847.1"/>
    <property type="gene ID" value="ENSCAFG00030020553.1"/>
</dbReference>
<feature type="transmembrane region" description="Helical" evidence="17">
    <location>
        <begin position="1365"/>
        <end position="1389"/>
    </location>
</feature>
<feature type="compositionally biased region" description="Polar residues" evidence="19">
    <location>
        <begin position="1052"/>
        <end position="1063"/>
    </location>
</feature>
<evidence type="ECO:0000259" key="23">
    <source>
        <dbReference type="Pfam" id="PF24609"/>
    </source>
</evidence>
<feature type="transmembrane region" description="Helical" evidence="17">
    <location>
        <begin position="271"/>
        <end position="290"/>
    </location>
</feature>
<evidence type="ECO:0000256" key="17">
    <source>
        <dbReference type="RuleBase" id="RU361132"/>
    </source>
</evidence>
<feature type="region of interest" description="Disordered" evidence="19">
    <location>
        <begin position="506"/>
        <end position="542"/>
    </location>
</feature>
<keyword evidence="5" id="KW-0597">Phosphoprotein</keyword>
<feature type="domain" description="Voltage-gated Na+ ion channel cytoplasmic" evidence="22">
    <location>
        <begin position="467"/>
        <end position="626"/>
    </location>
</feature>
<dbReference type="InterPro" id="IPR001696">
    <property type="entry name" value="Na_channel_asu"/>
</dbReference>
<feature type="region of interest" description="Disordered" evidence="19">
    <location>
        <begin position="1022"/>
        <end position="1081"/>
    </location>
</feature>
<feature type="domain" description="SCN5A-like C-terminal IQ motif" evidence="23">
    <location>
        <begin position="1814"/>
        <end position="1847"/>
    </location>
</feature>
<dbReference type="Proteomes" id="UP000694429">
    <property type="component" value="Chromosome 36"/>
</dbReference>
<keyword evidence="13" id="KW-1015">Disulfide bond</keyword>
<feature type="transmembrane region" description="Helical" evidence="17">
    <location>
        <begin position="1478"/>
        <end position="1496"/>
    </location>
</feature>
<keyword evidence="4" id="KW-1003">Cell membrane</keyword>
<evidence type="ECO:0000259" key="22">
    <source>
        <dbReference type="Pfam" id="PF11933"/>
    </source>
</evidence>
<dbReference type="Pfam" id="PF24609">
    <property type="entry name" value="IQ_SCN5A_C"/>
    <property type="match status" value="1"/>
</dbReference>
<feature type="transmembrane region" description="Helical" evidence="17">
    <location>
        <begin position="154"/>
        <end position="175"/>
    </location>
</feature>
<dbReference type="FunFam" id="1.20.120.350:FF:000004">
    <property type="entry name" value="Sodium channel protein"/>
    <property type="match status" value="1"/>
</dbReference>
<dbReference type="PRINTS" id="PR01664">
    <property type="entry name" value="NACHANNEL1"/>
</dbReference>
<dbReference type="FunFam" id="1.10.287.70:FF:000001">
    <property type="entry name" value="Sodium channel protein"/>
    <property type="match status" value="1"/>
</dbReference>
<feature type="region of interest" description="Disordered" evidence="19">
    <location>
        <begin position="1892"/>
        <end position="1915"/>
    </location>
</feature>
<evidence type="ECO:0000259" key="21">
    <source>
        <dbReference type="Pfam" id="PF06512"/>
    </source>
</evidence>
<dbReference type="InterPro" id="IPR058542">
    <property type="entry name" value="IQ_SCN5A_C"/>
</dbReference>
<keyword evidence="12 17" id="KW-0472">Membrane</keyword>
<sequence>MKRWQRCLPQDLRVLSTLQNSLLPSLNNVLLKEKQRNPRKKRKMMMKKARGQVATWKLANSCPSSMGTSPQAWCQSPWRTWTPTTQTKKYTFTGIYTFESLVKILARGFCVGEFTFLRDPWNWLDFVVIVFAYLTEFVNLGNVSALRTFRVLRALKTISVIPGLKTIVGALIQSVKKLSDVMILTVFCLSVFALIGLQLFMGNLKHKCLRDPLDDNETLTSLLDTLEEEDYKKYFYYLEGSKDALLCGLSTDSGQCPEGYKCVKAGRNPDYGYTSFDTFSWAFLALFRLMTQDYWENLYQQTLRAAGKTYMIFFVVVIFLGSFYLINLILAVVAMAYEEQNQANIEEARQKELEFQQMLDRLKKEQEEAEAIAIAAAEYTSIGRSRMMGFSESSSETSKLSSKSAKERRNRRKKRNQKKLSSGEEKGDNEKLSKSESEESIRRQSFHLGVEGHRRAREKRLSTPNQSPLSIRGSLFSGRRSSRTSLFSFKGRGKDIGSETEFADDEHSIFGDSESRRGSLFVPHRPRERRSSNISQASRSPPVLPVNGKMHSAVDCNGVVSLVDGPSALMLPNGQLLPEVIIDKATSDDSGTTNQIHKKRRSSSYLLSEDMLNDPNLRQRAMSRVSILTNTVEELEESRQKCPPWWYRFAHTFLIWNCSPYWIKFKKLVYFIVMDPFVDLAITICIVLNTLFMAMEHHPMTDEFKNVLTVGNLVFTGIFAAEMVLKLIAMDPYEYFQVGWNIFDSLIVTLSLVELFLADVEGLSVLRSFRLLRVFKLAKSWPTLNMLIKIIGNSVGALGNLTLVLAIIVFIFAVVGMQLFGKSYKECVCKINEDCTLPRWHMNDFFHSFLIVFRVLCGEWIETMWDCMEVAGQAMCLIVYMMVMVIGNLVVLNLFLALLLSSFSSDNLTAIEEDTDANNLQIAVARIKKGVNYVKQTLREFILKAFSKKPKISKDTRRAEDQNSKKENCISNRTLAEMNKDHNFHKEKEKISGFGSSMDKYLMEESDCQSFIHNPSLTVTVPIAPGESDLENMNTEELSSDSDSEYSKGRLNRSSSSECSTVDNPLPGEGEEAEAEPVNSDEPEACFTDGCVRRFPCCQVDIESGKGKIWWNIRKTCYRIVEHSWFESFIVLMILLSSGALAFEDIYIEKKKTIKIILEYADKIFTYIFILEMLLKWVAYGYKMYFTNAWCWLDFLIVDVSLVTLVANTLGYSDLGPIKSLRTLRALRPLRALSRFEGMRVVVNALIGAIPSIMNVLLVCLIFWLIFSIMGVNLFAGKFYECVNTTDGSRFPTNLVQNHSDCFALMNVSQNVRWKNLKVNFDNVGLGYLSLLQVATFKGWMDIMYAAVDSVNVDKQPIYEYNLYMYIYFVIFIIFGSFFTLNLFIGVIIDNFNQQKKKLGGQDIFMTEEQKKYYNAMKKLGSKKPQKPIPRPGNKFQGCIFDLVTNQVFDITIMVLICLNMVTMMVEKEGQSKYMTDVLYWINVVFIILFTGECVLKLISLRHYYFTVGWNIFDFVVVILSIVGMFLAELIEKYFVSPTLFRVIRLARIGRILRLIKGAKGIRTLLFALMMSLPALFNIGLLLFLVMFIYAIFGMSNFAYVKREVGIDDMFNFETFGNSMICLFQITTSAGWDGLLAPILNSKPPDCDPNKINPGSSVKGDCGNPSVGIFFFVSYIIISFLVVVNMYIAVILENFSVATEESAEPLSEDDFEMFYEVWEKFDPDATQFMEFEKLSQFAAALEPPLNLPQPNKLQLIAMDLPMVSGDRIHCLDILFAFTKRVLGESGEMDALRIQMEERFMASNPSKVSYQPITTTLKRKQEEVSAVIIQRAYRRHLLKRTVKQASFTYNKNKIKGGANLLVKEDMIIDRINENSITEKTELTMSTAACPPSYDRVTKPIVEKHEQEGKDEKAKGK</sequence>
<dbReference type="PANTHER" id="PTHR10037:SF221">
    <property type="entry name" value="SODIUM CHANNEL PROTEIN TYPE 9 SUBUNIT ALPHA"/>
    <property type="match status" value="1"/>
</dbReference>